<proteinExistence type="predicted"/>
<dbReference type="Proteomes" id="UP000070572">
    <property type="component" value="Unassembled WGS sequence"/>
</dbReference>
<dbReference type="EMBL" id="LSDN01000005">
    <property type="protein sequence ID" value="KXB81907.1"/>
    <property type="molecule type" value="Genomic_DNA"/>
</dbReference>
<protein>
    <submittedName>
        <fullName evidence="1">Uncharacterized protein</fullName>
    </submittedName>
</protein>
<reference evidence="1 2" key="1">
    <citation type="submission" date="2016-01" db="EMBL/GenBank/DDBJ databases">
        <authorList>
            <person name="Mitreva M."/>
            <person name="Pepin K.H."/>
            <person name="Mihindukulasuriya K.A."/>
            <person name="Fulton R."/>
            <person name="Fronick C."/>
            <person name="O'Laughlin M."/>
            <person name="Miner T."/>
            <person name="Herter B."/>
            <person name="Rosa B.A."/>
            <person name="Cordes M."/>
            <person name="Tomlinson C."/>
            <person name="Wollam A."/>
            <person name="Palsikar V.B."/>
            <person name="Mardis E.R."/>
            <person name="Wilson R.K."/>
        </authorList>
    </citation>
    <scope>NUCLEOTIDE SEQUENCE [LARGE SCALE GENOMIC DNA]</scope>
    <source>
        <strain evidence="1 2">DNF00696</strain>
    </source>
</reference>
<name>A0AB34X1K8_9ACTO</name>
<dbReference type="AlphaFoldDB" id="A0AB34X1K8"/>
<sequence>MKLPQTDLPDTSKFLLLTARKHQKIKILRGEVKIRVKMMFRWSKIIFMLGSPENLPPGLRPQKLPNLRDLYLR</sequence>
<accession>A0AB34X1K8</accession>
<evidence type="ECO:0000313" key="1">
    <source>
        <dbReference type="EMBL" id="KXB81907.1"/>
    </source>
</evidence>
<organism evidence="1 2">
    <name type="scientific">Varibaculum cambriense</name>
    <dbReference type="NCBI Taxonomy" id="184870"/>
    <lineage>
        <taxon>Bacteria</taxon>
        <taxon>Bacillati</taxon>
        <taxon>Actinomycetota</taxon>
        <taxon>Actinomycetes</taxon>
        <taxon>Actinomycetales</taxon>
        <taxon>Actinomycetaceae</taxon>
        <taxon>Varibaculum</taxon>
    </lineage>
</organism>
<gene>
    <name evidence="1" type="ORF">HMPREF1862_00337</name>
</gene>
<comment type="caution">
    <text evidence="1">The sequence shown here is derived from an EMBL/GenBank/DDBJ whole genome shotgun (WGS) entry which is preliminary data.</text>
</comment>
<evidence type="ECO:0000313" key="2">
    <source>
        <dbReference type="Proteomes" id="UP000070572"/>
    </source>
</evidence>